<keyword evidence="2 8" id="KW-0813">Transport</keyword>
<dbReference type="EMBL" id="NJGU01000006">
    <property type="protein sequence ID" value="OWY28682.1"/>
    <property type="molecule type" value="Genomic_DNA"/>
</dbReference>
<evidence type="ECO:0000313" key="10">
    <source>
        <dbReference type="EMBL" id="OWY28682.1"/>
    </source>
</evidence>
<keyword evidence="6 8" id="KW-1133">Transmembrane helix</keyword>
<evidence type="ECO:0000256" key="7">
    <source>
        <dbReference type="ARBA" id="ARBA00023136"/>
    </source>
</evidence>
<feature type="transmembrane region" description="Helical" evidence="8">
    <location>
        <begin position="404"/>
        <end position="423"/>
    </location>
</feature>
<keyword evidence="3" id="KW-1003">Cell membrane</keyword>
<feature type="domain" description="ABC transmembrane type-1" evidence="9">
    <location>
        <begin position="77"/>
        <end position="280"/>
    </location>
</feature>
<comment type="subcellular location">
    <subcellularLocation>
        <location evidence="1">Cell inner membrane</location>
        <topology evidence="1">Multi-pass membrane protein</topology>
    </subcellularLocation>
    <subcellularLocation>
        <location evidence="8">Cell membrane</location>
        <topology evidence="8">Multi-pass membrane protein</topology>
    </subcellularLocation>
</comment>
<sequence>MKTLDAGLPAASARPSPALRVSLPLMALLLVLGLLVALPIGFVVLQAVFPAVNTGSFAQPFSAFGAALGNEKTLPLLMNTLRFGLVVSVASVLIGVPLGALRGLFRVPLARLWDLLFLAPFLIPPYLAALGWMLFLQPHGYLEGMAGFDLGHFLFSFNGVVAAMTLNVFPVVYFSVSRALAAVGLRLTDVARIFGAGPWRSVLRITLPLVAPSIAASALLTFIMAIEEFGIPAALGHRAGVELLVTSIEQRFSDWPIDLSGASVLSLLLATLALAAFWLQHRLLARRGFEAHSGKPAAATPRELGAWRWPVLLAFALIAGTATLMPLFAIMATAFTRTLSGGLNIGNLTLGHFRALWVDGDGVTALSTSLSLATLTALITGALGLLSAWTIVKTRMRGRALLDALTLMPHALPGVVVGVGLILTWNQSFWPITPYNTWGILLLAYSCLLLPYPVRYAGAALRQIGDNLEAAARVHGATAAQAMRRIVLPLTAPALVSSMLIVFAIASRELVNSLLLAPSGVQTVSIYIWQQFEQGSVGDGMAMGVVTVLTSGTMLALGSYWSRRFGDAP</sequence>
<feature type="transmembrane region" description="Helical" evidence="8">
    <location>
        <begin position="21"/>
        <end position="49"/>
    </location>
</feature>
<evidence type="ECO:0000256" key="3">
    <source>
        <dbReference type="ARBA" id="ARBA00022475"/>
    </source>
</evidence>
<comment type="similarity">
    <text evidence="8">Belongs to the binding-protein-dependent transport system permease family.</text>
</comment>
<evidence type="ECO:0000256" key="4">
    <source>
        <dbReference type="ARBA" id="ARBA00022519"/>
    </source>
</evidence>
<evidence type="ECO:0000256" key="8">
    <source>
        <dbReference type="RuleBase" id="RU363032"/>
    </source>
</evidence>
<evidence type="ECO:0000256" key="2">
    <source>
        <dbReference type="ARBA" id="ARBA00022448"/>
    </source>
</evidence>
<evidence type="ECO:0000313" key="11">
    <source>
        <dbReference type="Proteomes" id="UP000197596"/>
    </source>
</evidence>
<feature type="transmembrane region" description="Helical" evidence="8">
    <location>
        <begin position="202"/>
        <end position="226"/>
    </location>
</feature>
<comment type="caution">
    <text evidence="10">The sequence shown here is derived from an EMBL/GenBank/DDBJ whole genome shotgun (WGS) entry which is preliminary data.</text>
</comment>
<evidence type="ECO:0000259" key="9">
    <source>
        <dbReference type="PROSITE" id="PS50928"/>
    </source>
</evidence>
<dbReference type="PROSITE" id="PS50928">
    <property type="entry name" value="ABC_TM1"/>
    <property type="match status" value="2"/>
</dbReference>
<protein>
    <submittedName>
        <fullName evidence="10">ABC transporter permease</fullName>
    </submittedName>
</protein>
<feature type="transmembrane region" description="Helical" evidence="8">
    <location>
        <begin position="155"/>
        <end position="176"/>
    </location>
</feature>
<organism evidence="10 11">
    <name type="scientific">Herbaspirillum robiniae</name>
    <dbReference type="NCBI Taxonomy" id="2014887"/>
    <lineage>
        <taxon>Bacteria</taxon>
        <taxon>Pseudomonadati</taxon>
        <taxon>Pseudomonadota</taxon>
        <taxon>Betaproteobacteria</taxon>
        <taxon>Burkholderiales</taxon>
        <taxon>Oxalobacteraceae</taxon>
        <taxon>Herbaspirillum</taxon>
    </lineage>
</organism>
<dbReference type="GO" id="GO:0055085">
    <property type="term" value="P:transmembrane transport"/>
    <property type="evidence" value="ECO:0007669"/>
    <property type="project" value="InterPro"/>
</dbReference>
<feature type="transmembrane region" description="Helical" evidence="8">
    <location>
        <begin position="541"/>
        <end position="561"/>
    </location>
</feature>
<evidence type="ECO:0000256" key="1">
    <source>
        <dbReference type="ARBA" id="ARBA00004429"/>
    </source>
</evidence>
<feature type="domain" description="ABC transmembrane type-1" evidence="9">
    <location>
        <begin position="366"/>
        <end position="558"/>
    </location>
</feature>
<dbReference type="Gene3D" id="1.10.3720.10">
    <property type="entry name" value="MetI-like"/>
    <property type="match status" value="2"/>
</dbReference>
<feature type="transmembrane region" description="Helical" evidence="8">
    <location>
        <begin position="435"/>
        <end position="454"/>
    </location>
</feature>
<accession>A0A246WRI4</accession>
<feature type="transmembrane region" description="Helical" evidence="8">
    <location>
        <begin position="370"/>
        <end position="392"/>
    </location>
</feature>
<dbReference type="GO" id="GO:0005886">
    <property type="term" value="C:plasma membrane"/>
    <property type="evidence" value="ECO:0007669"/>
    <property type="project" value="UniProtKB-SubCell"/>
</dbReference>
<dbReference type="CDD" id="cd06261">
    <property type="entry name" value="TM_PBP2"/>
    <property type="match status" value="2"/>
</dbReference>
<dbReference type="InterPro" id="IPR000515">
    <property type="entry name" value="MetI-like"/>
</dbReference>
<gene>
    <name evidence="10" type="ORF">CEJ42_11885</name>
</gene>
<reference evidence="10 11" key="1">
    <citation type="submission" date="2017-06" db="EMBL/GenBank/DDBJ databases">
        <title>Herbaspirillum phytohormonus sp. nov., isolated from the root nodule of Robinia pseudoacacia in lead-zinc mine.</title>
        <authorList>
            <person name="Fan M."/>
            <person name="Lin Y."/>
        </authorList>
    </citation>
    <scope>NUCLEOTIDE SEQUENCE [LARGE SCALE GENOMIC DNA]</scope>
    <source>
        <strain evidence="10 11">HZ10</strain>
    </source>
</reference>
<dbReference type="InterPro" id="IPR035906">
    <property type="entry name" value="MetI-like_sf"/>
</dbReference>
<feature type="transmembrane region" description="Helical" evidence="8">
    <location>
        <begin position="311"/>
        <end position="335"/>
    </location>
</feature>
<dbReference type="SUPFAM" id="SSF161098">
    <property type="entry name" value="MetI-like"/>
    <property type="match status" value="2"/>
</dbReference>
<evidence type="ECO:0000256" key="6">
    <source>
        <dbReference type="ARBA" id="ARBA00022989"/>
    </source>
</evidence>
<feature type="transmembrane region" description="Helical" evidence="8">
    <location>
        <begin position="112"/>
        <end position="135"/>
    </location>
</feature>
<dbReference type="PANTHER" id="PTHR43357:SF3">
    <property type="entry name" value="FE(3+)-TRANSPORT SYSTEM PERMEASE PROTEIN FBPB 2"/>
    <property type="match status" value="1"/>
</dbReference>
<proteinExistence type="inferred from homology"/>
<dbReference type="PANTHER" id="PTHR43357">
    <property type="entry name" value="INNER MEMBRANE ABC TRANSPORTER PERMEASE PROTEIN YDCV"/>
    <property type="match status" value="1"/>
</dbReference>
<dbReference type="RefSeq" id="WP_088751207.1">
    <property type="nucleotide sequence ID" value="NZ_NJGU01000006.1"/>
</dbReference>
<keyword evidence="5 8" id="KW-0812">Transmembrane</keyword>
<evidence type="ECO:0000256" key="5">
    <source>
        <dbReference type="ARBA" id="ARBA00022692"/>
    </source>
</evidence>
<dbReference type="Proteomes" id="UP000197596">
    <property type="component" value="Unassembled WGS sequence"/>
</dbReference>
<dbReference type="Pfam" id="PF00528">
    <property type="entry name" value="BPD_transp_1"/>
    <property type="match status" value="2"/>
</dbReference>
<feature type="transmembrane region" description="Helical" evidence="8">
    <location>
        <begin position="486"/>
        <end position="505"/>
    </location>
</feature>
<feature type="transmembrane region" description="Helical" evidence="8">
    <location>
        <begin position="259"/>
        <end position="279"/>
    </location>
</feature>
<keyword evidence="7 8" id="KW-0472">Membrane</keyword>
<dbReference type="AlphaFoldDB" id="A0A246WRI4"/>
<name>A0A246WRI4_9BURK</name>
<feature type="transmembrane region" description="Helical" evidence="8">
    <location>
        <begin position="83"/>
        <end position="105"/>
    </location>
</feature>
<keyword evidence="4" id="KW-0997">Cell inner membrane</keyword>